<dbReference type="Proteomes" id="UP000282515">
    <property type="component" value="Unassembled WGS sequence"/>
</dbReference>
<keyword evidence="1" id="KW-0812">Transmembrane</keyword>
<accession>A0A3L8PMZ7</accession>
<feature type="transmembrane region" description="Helical" evidence="1">
    <location>
        <begin position="12"/>
        <end position="29"/>
    </location>
</feature>
<evidence type="ECO:0000259" key="2">
    <source>
        <dbReference type="Pfam" id="PF12146"/>
    </source>
</evidence>
<feature type="domain" description="Serine aminopeptidase S33" evidence="2">
    <location>
        <begin position="95"/>
        <end position="181"/>
    </location>
</feature>
<dbReference type="Gene3D" id="3.40.50.1820">
    <property type="entry name" value="alpha/beta hydrolase"/>
    <property type="match status" value="1"/>
</dbReference>
<evidence type="ECO:0000313" key="4">
    <source>
        <dbReference type="Proteomes" id="UP000282515"/>
    </source>
</evidence>
<keyword evidence="1" id="KW-0472">Membrane</keyword>
<dbReference type="GO" id="GO:0016787">
    <property type="term" value="F:hydrolase activity"/>
    <property type="evidence" value="ECO:0007669"/>
    <property type="project" value="UniProtKB-KW"/>
</dbReference>
<dbReference type="EMBL" id="RDBF01000002">
    <property type="protein sequence ID" value="RLV56767.1"/>
    <property type="molecule type" value="Genomic_DNA"/>
</dbReference>
<organism evidence="3 4">
    <name type="scientific">Aeromicrobium phragmitis</name>
    <dbReference type="NCBI Taxonomy" id="2478914"/>
    <lineage>
        <taxon>Bacteria</taxon>
        <taxon>Bacillati</taxon>
        <taxon>Actinomycetota</taxon>
        <taxon>Actinomycetes</taxon>
        <taxon>Propionibacteriales</taxon>
        <taxon>Nocardioidaceae</taxon>
        <taxon>Aeromicrobium</taxon>
    </lineage>
</organism>
<dbReference type="PANTHER" id="PTHR12277">
    <property type="entry name" value="ALPHA/BETA HYDROLASE DOMAIN-CONTAINING PROTEIN"/>
    <property type="match status" value="1"/>
</dbReference>
<name>A0A3L8PMZ7_9ACTN</name>
<keyword evidence="4" id="KW-1185">Reference proteome</keyword>
<dbReference type="RefSeq" id="WP_121793068.1">
    <property type="nucleotide sequence ID" value="NZ_RDBF01000002.1"/>
</dbReference>
<sequence>MNTIARRSARVAGVVVVIGGLFVGLLWAIQRSLIYLPDTTPVGPADAVMPGARDLTLTTSDGLDLTAWLIPPVADADRDIAVLYASGNGGNRAGRVTIAGELAERGFTVLLLDYRGYGGNPGSPSEEGLAADAVAAVDALEAEGFEPARTIYFGESIGTGVVARLQSTRPPAGVLLRSPFPEFTDVAAHHYPFVPVRLLLRDRFASIDHLRGSDVPVCVVYGTTDTIVPPDLSRRVAAQTGNLVDEVPLEGVGHNDAAMFGPPVADAVERLADRAIR</sequence>
<protein>
    <submittedName>
        <fullName evidence="3">Alpha/beta hydrolase</fullName>
    </submittedName>
</protein>
<comment type="caution">
    <text evidence="3">The sequence shown here is derived from an EMBL/GenBank/DDBJ whole genome shotgun (WGS) entry which is preliminary data.</text>
</comment>
<proteinExistence type="predicted"/>
<dbReference type="InterPro" id="IPR029058">
    <property type="entry name" value="AB_hydrolase_fold"/>
</dbReference>
<dbReference type="AlphaFoldDB" id="A0A3L8PMZ7"/>
<dbReference type="OrthoDB" id="63034at2"/>
<dbReference type="Pfam" id="PF12146">
    <property type="entry name" value="Hydrolase_4"/>
    <property type="match status" value="1"/>
</dbReference>
<gene>
    <name evidence="3" type="ORF">D9V41_03020</name>
</gene>
<dbReference type="InterPro" id="IPR022742">
    <property type="entry name" value="Hydrolase_4"/>
</dbReference>
<evidence type="ECO:0000313" key="3">
    <source>
        <dbReference type="EMBL" id="RLV56767.1"/>
    </source>
</evidence>
<keyword evidence="1" id="KW-1133">Transmembrane helix</keyword>
<reference evidence="3 4" key="1">
    <citation type="submission" date="2018-10" db="EMBL/GenBank/DDBJ databases">
        <title>Aeromicrobium sp. 9W16Y-2 whole genome shotgun sequence.</title>
        <authorList>
            <person name="Li F."/>
        </authorList>
    </citation>
    <scope>NUCLEOTIDE SEQUENCE [LARGE SCALE GENOMIC DNA]</scope>
    <source>
        <strain evidence="3 4">9W16Y-2</strain>
    </source>
</reference>
<dbReference type="SUPFAM" id="SSF53474">
    <property type="entry name" value="alpha/beta-Hydrolases"/>
    <property type="match status" value="1"/>
</dbReference>
<evidence type="ECO:0000256" key="1">
    <source>
        <dbReference type="SAM" id="Phobius"/>
    </source>
</evidence>
<dbReference type="PANTHER" id="PTHR12277:SF79">
    <property type="entry name" value="XAA-PRO DIPEPTIDYL-PEPTIDASE-RELATED"/>
    <property type="match status" value="1"/>
</dbReference>
<keyword evidence="3" id="KW-0378">Hydrolase</keyword>